<comment type="caution">
    <text evidence="1">The sequence shown here is derived from an EMBL/GenBank/DDBJ whole genome shotgun (WGS) entry which is preliminary data.</text>
</comment>
<dbReference type="EMBL" id="REGN01004494">
    <property type="protein sequence ID" value="RNA17242.1"/>
    <property type="molecule type" value="Genomic_DNA"/>
</dbReference>
<evidence type="ECO:0000313" key="1">
    <source>
        <dbReference type="EMBL" id="RNA17242.1"/>
    </source>
</evidence>
<sequence>MAQFKYVIAKFVGASMFQFKKNFKGLFDGSQISNLIKIKNFTTIYRESKRNLILFKLRISAANYNYINKILKHMFNFNWLIGYNLASKQGKIGLFSSRDIELIYKAVNNIRIINYGNDNY</sequence>
<evidence type="ECO:0000313" key="2">
    <source>
        <dbReference type="Proteomes" id="UP000276133"/>
    </source>
</evidence>
<organism evidence="1 2">
    <name type="scientific">Brachionus plicatilis</name>
    <name type="common">Marine rotifer</name>
    <name type="synonym">Brachionus muelleri</name>
    <dbReference type="NCBI Taxonomy" id="10195"/>
    <lineage>
        <taxon>Eukaryota</taxon>
        <taxon>Metazoa</taxon>
        <taxon>Spiralia</taxon>
        <taxon>Gnathifera</taxon>
        <taxon>Rotifera</taxon>
        <taxon>Eurotatoria</taxon>
        <taxon>Monogononta</taxon>
        <taxon>Pseudotrocha</taxon>
        <taxon>Ploima</taxon>
        <taxon>Brachionidae</taxon>
        <taxon>Brachionus</taxon>
    </lineage>
</organism>
<dbReference type="AlphaFoldDB" id="A0A3M7R0Y0"/>
<accession>A0A3M7R0Y0</accession>
<proteinExistence type="predicted"/>
<keyword evidence="2" id="KW-1185">Reference proteome</keyword>
<protein>
    <submittedName>
        <fullName evidence="1">Uncharacterized protein</fullName>
    </submittedName>
</protein>
<gene>
    <name evidence="1" type="ORF">BpHYR1_042048</name>
</gene>
<dbReference type="Proteomes" id="UP000276133">
    <property type="component" value="Unassembled WGS sequence"/>
</dbReference>
<name>A0A3M7R0Y0_BRAPC</name>
<reference evidence="1 2" key="1">
    <citation type="journal article" date="2018" name="Sci. Rep.">
        <title>Genomic signatures of local adaptation to the degree of environmental predictability in rotifers.</title>
        <authorList>
            <person name="Franch-Gras L."/>
            <person name="Hahn C."/>
            <person name="Garcia-Roger E.M."/>
            <person name="Carmona M.J."/>
            <person name="Serra M."/>
            <person name="Gomez A."/>
        </authorList>
    </citation>
    <scope>NUCLEOTIDE SEQUENCE [LARGE SCALE GENOMIC DNA]</scope>
    <source>
        <strain evidence="1">HYR1</strain>
    </source>
</reference>